<keyword evidence="11" id="KW-0040">ANK repeat</keyword>
<evidence type="ECO:0000256" key="6">
    <source>
        <dbReference type="ARBA" id="ARBA00022656"/>
    </source>
</evidence>
<evidence type="ECO:0000256" key="7">
    <source>
        <dbReference type="ARBA" id="ARBA00022699"/>
    </source>
</evidence>
<evidence type="ECO:0000256" key="3">
    <source>
        <dbReference type="ARBA" id="ARBA00022483"/>
    </source>
</evidence>
<dbReference type="GO" id="GO:0044218">
    <property type="term" value="C:other organism cell membrane"/>
    <property type="evidence" value="ECO:0007669"/>
    <property type="project" value="UniProtKB-KW"/>
</dbReference>
<dbReference type="Proteomes" id="UP000887116">
    <property type="component" value="Unassembled WGS sequence"/>
</dbReference>
<reference evidence="13" key="1">
    <citation type="submission" date="2020-07" db="EMBL/GenBank/DDBJ databases">
        <title>Multicomponent nature underlies the extraordinary mechanical properties of spider dragline silk.</title>
        <authorList>
            <person name="Kono N."/>
            <person name="Nakamura H."/>
            <person name="Mori M."/>
            <person name="Yoshida Y."/>
            <person name="Ohtoshi R."/>
            <person name="Malay A.D."/>
            <person name="Moran D.A.P."/>
            <person name="Tomita M."/>
            <person name="Numata K."/>
            <person name="Arakawa K."/>
        </authorList>
    </citation>
    <scope>NUCLEOTIDE SEQUENCE</scope>
</reference>
<keyword evidence="14" id="KW-1185">Reference proteome</keyword>
<evidence type="ECO:0000313" key="14">
    <source>
        <dbReference type="Proteomes" id="UP000887116"/>
    </source>
</evidence>
<evidence type="ECO:0000256" key="10">
    <source>
        <dbReference type="ARBA" id="ARBA00023298"/>
    </source>
</evidence>
<evidence type="ECO:0000256" key="4">
    <source>
        <dbReference type="ARBA" id="ARBA00022525"/>
    </source>
</evidence>
<evidence type="ECO:0000256" key="1">
    <source>
        <dbReference type="ARBA" id="ARBA00004175"/>
    </source>
</evidence>
<dbReference type="PANTHER" id="PTHR22872">
    <property type="entry name" value="BTK-BINDING PROTEIN-RELATED"/>
    <property type="match status" value="1"/>
</dbReference>
<comment type="caution">
    <text evidence="13">The sequence shown here is derived from an EMBL/GenBank/DDBJ whole genome shotgun (WGS) entry which is preliminary data.</text>
</comment>
<evidence type="ECO:0000313" key="13">
    <source>
        <dbReference type="EMBL" id="GFR20075.1"/>
    </source>
</evidence>
<evidence type="ECO:0000256" key="5">
    <source>
        <dbReference type="ARBA" id="ARBA00022537"/>
    </source>
</evidence>
<dbReference type="SMART" id="SM00248">
    <property type="entry name" value="ANK"/>
    <property type="match status" value="2"/>
</dbReference>
<dbReference type="AlphaFoldDB" id="A0A8X6HDM1"/>
<keyword evidence="8" id="KW-0677">Repeat</keyword>
<dbReference type="PANTHER" id="PTHR22872:SF2">
    <property type="entry name" value="INHIBITOR OF BRUTON TYROSINE KINASE"/>
    <property type="match status" value="1"/>
</dbReference>
<accession>A0A8X6HDM1</accession>
<protein>
    <submittedName>
        <fullName evidence="13">Inhibitor of Bruton tyrosine kinase</fullName>
    </submittedName>
</protein>
<dbReference type="InterPro" id="IPR000408">
    <property type="entry name" value="Reg_chr_condens"/>
</dbReference>
<dbReference type="PROSITE" id="PS50088">
    <property type="entry name" value="ANK_REPEAT"/>
    <property type="match status" value="1"/>
</dbReference>
<dbReference type="GO" id="GO:0090729">
    <property type="term" value="F:toxin activity"/>
    <property type="evidence" value="ECO:0007669"/>
    <property type="project" value="UniProtKB-KW"/>
</dbReference>
<dbReference type="GO" id="GO:0044231">
    <property type="term" value="C:host cell presynaptic membrane"/>
    <property type="evidence" value="ECO:0007669"/>
    <property type="project" value="UniProtKB-KW"/>
</dbReference>
<evidence type="ECO:0000256" key="12">
    <source>
        <dbReference type="PROSITE-ProRule" id="PRU00235"/>
    </source>
</evidence>
<dbReference type="Gene3D" id="2.130.10.30">
    <property type="entry name" value="Regulator of chromosome condensation 1/beta-lactamase-inhibitor protein II"/>
    <property type="match status" value="1"/>
</dbReference>
<dbReference type="InterPro" id="IPR002110">
    <property type="entry name" value="Ankyrin_rpt"/>
</dbReference>
<keyword evidence="13" id="KW-0808">Transferase</keyword>
<proteinExistence type="predicted"/>
<evidence type="ECO:0000256" key="8">
    <source>
        <dbReference type="ARBA" id="ARBA00022737"/>
    </source>
</evidence>
<dbReference type="GO" id="GO:0006887">
    <property type="term" value="P:exocytosis"/>
    <property type="evidence" value="ECO:0007669"/>
    <property type="project" value="UniProtKB-KW"/>
</dbReference>
<comment type="subcellular location">
    <subcellularLocation>
        <location evidence="2">Secreted</location>
    </subcellularLocation>
    <subcellularLocation>
        <location evidence="1">Target cell membrane</location>
    </subcellularLocation>
</comment>
<dbReference type="PROSITE" id="PS00626">
    <property type="entry name" value="RCC1_2"/>
    <property type="match status" value="1"/>
</dbReference>
<dbReference type="GO" id="GO:0005576">
    <property type="term" value="C:extracellular region"/>
    <property type="evidence" value="ECO:0007669"/>
    <property type="project" value="UniProtKB-SubCell"/>
</dbReference>
<dbReference type="PROSITE" id="PS50012">
    <property type="entry name" value="RCC1_3"/>
    <property type="match status" value="3"/>
</dbReference>
<name>A0A8X6HDM1_TRICU</name>
<keyword evidence="13" id="KW-0418">Kinase</keyword>
<dbReference type="Pfam" id="PF12796">
    <property type="entry name" value="Ank_2"/>
    <property type="match status" value="1"/>
</dbReference>
<dbReference type="PRINTS" id="PR00633">
    <property type="entry name" value="RCCNDNSATION"/>
</dbReference>
<dbReference type="InterPro" id="IPR051625">
    <property type="entry name" value="Signaling_Regulatory_Domain"/>
</dbReference>
<dbReference type="SUPFAM" id="SSF48403">
    <property type="entry name" value="Ankyrin repeat"/>
    <property type="match status" value="1"/>
</dbReference>
<evidence type="ECO:0000256" key="9">
    <source>
        <dbReference type="ARBA" id="ARBA00023028"/>
    </source>
</evidence>
<keyword evidence="9" id="KW-0638">Presynaptic neurotoxin</keyword>
<dbReference type="InterPro" id="IPR036770">
    <property type="entry name" value="Ankyrin_rpt-contain_sf"/>
</dbReference>
<keyword evidence="10" id="KW-0472">Membrane</keyword>
<sequence length="373" mass="41397">MEQFFERDCTPKCRSSTHAKQILSCVPFATTPQLRTYAVWLCHNFAAVSDELGRHLLHIASACGKWQIIEWLLKQCGADIDMKDGESGWTALHRSFFYGQLTSARILCMNGANLRLTDHEGFTPLDIIVKDRLPYIEYQHSDPSDVYAWGSNFNYILGIGNSHIRSIPEILEVFQKDSIDIRQVVICKFHSVFLSSNGHVYTCGYGLGGRLGQYTEDISLVPTPVKGLGSHACKQVAAGQDHLMLLLENGQVWSCGLNTYHQLGHVPPPEKLLLPKPLSLKLLKGKSIIGICAARFHSVIYTKDSVYTFGLNAGQLGHPKGDRTQINPRQVSGLNTEACHLTHVVTSDGAVVCATSRGDIYVLNEYQIRKIAS</sequence>
<dbReference type="Gene3D" id="1.25.40.20">
    <property type="entry name" value="Ankyrin repeat-containing domain"/>
    <property type="match status" value="1"/>
</dbReference>
<dbReference type="InterPro" id="IPR009091">
    <property type="entry name" value="RCC1/BLIP-II"/>
</dbReference>
<feature type="repeat" description="RCC1" evidence="12">
    <location>
        <begin position="198"/>
        <end position="249"/>
    </location>
</feature>
<keyword evidence="7" id="KW-0528">Neurotoxin</keyword>
<feature type="repeat" description="ANK" evidence="11">
    <location>
        <begin position="87"/>
        <end position="119"/>
    </location>
</feature>
<keyword evidence="5" id="KW-1052">Target cell membrane</keyword>
<dbReference type="EMBL" id="BMAO01027856">
    <property type="protein sequence ID" value="GFR20075.1"/>
    <property type="molecule type" value="Genomic_DNA"/>
</dbReference>
<keyword evidence="3" id="KW-0268">Exocytosis</keyword>
<dbReference type="GO" id="GO:0016301">
    <property type="term" value="F:kinase activity"/>
    <property type="evidence" value="ECO:0007669"/>
    <property type="project" value="UniProtKB-KW"/>
</dbReference>
<dbReference type="SUPFAM" id="SSF50985">
    <property type="entry name" value="RCC1/BLIP-II"/>
    <property type="match status" value="1"/>
</dbReference>
<feature type="repeat" description="RCC1" evidence="12">
    <location>
        <begin position="250"/>
        <end position="304"/>
    </location>
</feature>
<organism evidence="13 14">
    <name type="scientific">Trichonephila clavata</name>
    <name type="common">Joro spider</name>
    <name type="synonym">Nephila clavata</name>
    <dbReference type="NCBI Taxonomy" id="2740835"/>
    <lineage>
        <taxon>Eukaryota</taxon>
        <taxon>Metazoa</taxon>
        <taxon>Ecdysozoa</taxon>
        <taxon>Arthropoda</taxon>
        <taxon>Chelicerata</taxon>
        <taxon>Arachnida</taxon>
        <taxon>Araneae</taxon>
        <taxon>Araneomorphae</taxon>
        <taxon>Entelegynae</taxon>
        <taxon>Araneoidea</taxon>
        <taxon>Nephilidae</taxon>
        <taxon>Trichonephila</taxon>
    </lineage>
</organism>
<feature type="non-terminal residue" evidence="13">
    <location>
        <position position="1"/>
    </location>
</feature>
<dbReference type="Pfam" id="PF00415">
    <property type="entry name" value="RCC1"/>
    <property type="match status" value="3"/>
</dbReference>
<evidence type="ECO:0000256" key="2">
    <source>
        <dbReference type="ARBA" id="ARBA00004613"/>
    </source>
</evidence>
<gene>
    <name evidence="13" type="primary">ibtk</name>
    <name evidence="13" type="ORF">TNCT_203841</name>
</gene>
<keyword evidence="4" id="KW-0964">Secreted</keyword>
<keyword evidence="6" id="KW-0800">Toxin</keyword>
<feature type="repeat" description="RCC1" evidence="12">
    <location>
        <begin position="144"/>
        <end position="197"/>
    </location>
</feature>
<keyword evidence="10" id="KW-1053">Target membrane</keyword>
<dbReference type="OrthoDB" id="1893551at2759"/>
<evidence type="ECO:0000256" key="11">
    <source>
        <dbReference type="PROSITE-ProRule" id="PRU00023"/>
    </source>
</evidence>